<feature type="domain" description="Tudor" evidence="6">
    <location>
        <begin position="522"/>
        <end position="579"/>
    </location>
</feature>
<gene>
    <name evidence="8" type="primary">105619933</name>
</gene>
<evidence type="ECO:0008006" key="10">
    <source>
        <dbReference type="Google" id="ProtNLM"/>
    </source>
</evidence>
<dbReference type="InterPro" id="IPR041966">
    <property type="entry name" value="LOTUS-like"/>
</dbReference>
<dbReference type="Gene3D" id="2.30.30.140">
    <property type="match status" value="1"/>
</dbReference>
<evidence type="ECO:0000313" key="9">
    <source>
        <dbReference type="Proteomes" id="UP000005205"/>
    </source>
</evidence>
<dbReference type="SUPFAM" id="SSF63748">
    <property type="entry name" value="Tudor/PWWP/MBT"/>
    <property type="match status" value="1"/>
</dbReference>
<dbReference type="InterPro" id="IPR035437">
    <property type="entry name" value="SNase_OB-fold_sf"/>
</dbReference>
<dbReference type="Proteomes" id="UP000005205">
    <property type="component" value="Unassembled WGS sequence"/>
</dbReference>
<dbReference type="PROSITE" id="PS51644">
    <property type="entry name" value="HTH_OST"/>
    <property type="match status" value="2"/>
</dbReference>
<dbReference type="Pfam" id="PF00567">
    <property type="entry name" value="TUDOR"/>
    <property type="match status" value="1"/>
</dbReference>
<name>A0A158NH30_ATTCE</name>
<keyword evidence="4" id="KW-0221">Differentiation</keyword>
<feature type="region of interest" description="Disordered" evidence="5">
    <location>
        <begin position="1246"/>
        <end position="1271"/>
    </location>
</feature>
<reference evidence="9" key="1">
    <citation type="journal article" date="2011" name="PLoS Genet.">
        <title>The genome sequence of the leaf-cutter ant Atta cephalotes reveals insights into its obligate symbiotic lifestyle.</title>
        <authorList>
            <person name="Suen G."/>
            <person name="Teiling C."/>
            <person name="Li L."/>
            <person name="Holt C."/>
            <person name="Abouheif E."/>
            <person name="Bornberg-Bauer E."/>
            <person name="Bouffard P."/>
            <person name="Caldera E.J."/>
            <person name="Cash E."/>
            <person name="Cavanaugh A."/>
            <person name="Denas O."/>
            <person name="Elhaik E."/>
            <person name="Fave M.J."/>
            <person name="Gadau J."/>
            <person name="Gibson J.D."/>
            <person name="Graur D."/>
            <person name="Grubbs K.J."/>
            <person name="Hagen D.E."/>
            <person name="Harkins T.T."/>
            <person name="Helmkampf M."/>
            <person name="Hu H."/>
            <person name="Johnson B.R."/>
            <person name="Kim J."/>
            <person name="Marsh S.E."/>
            <person name="Moeller J.A."/>
            <person name="Munoz-Torres M.C."/>
            <person name="Murphy M.C."/>
            <person name="Naughton M.C."/>
            <person name="Nigam S."/>
            <person name="Overson R."/>
            <person name="Rajakumar R."/>
            <person name="Reese J.T."/>
            <person name="Scott J.J."/>
            <person name="Smith C.R."/>
            <person name="Tao S."/>
            <person name="Tsutsui N.D."/>
            <person name="Viljakainen L."/>
            <person name="Wissler L."/>
            <person name="Yandell M.D."/>
            <person name="Zimmer F."/>
            <person name="Taylor J."/>
            <person name="Slater S.C."/>
            <person name="Clifton S.W."/>
            <person name="Warren W.C."/>
            <person name="Elsik C.G."/>
            <person name="Smith C.D."/>
            <person name="Weinstock G.M."/>
            <person name="Gerardo N.M."/>
            <person name="Currie C.R."/>
        </authorList>
    </citation>
    <scope>NUCLEOTIDE SEQUENCE [LARGE SCALE GENOMIC DNA]</scope>
</reference>
<evidence type="ECO:0000256" key="1">
    <source>
        <dbReference type="ARBA" id="ARBA00004496"/>
    </source>
</evidence>
<dbReference type="eggNOG" id="KOG2279">
    <property type="taxonomic scope" value="Eukaryota"/>
</dbReference>
<protein>
    <recommendedName>
        <fullName evidence="10">Tudor domain-containing protein 5</fullName>
    </recommendedName>
</protein>
<dbReference type="Gene3D" id="2.40.50.90">
    <property type="match status" value="1"/>
</dbReference>
<dbReference type="CDD" id="cd08824">
    <property type="entry name" value="LOTUS"/>
    <property type="match status" value="1"/>
</dbReference>
<sequence>MGNQDEIRTLLLSLLISRKDATPVVVLERDYYNMEKNRIPYREFGCNNLVQFLQSMPEHFIVEEANGGHYVRGIADKSKHVSSLVSRQRNSSNKNLRTRYPARQATTFNRRNQHARIPIRIPNSTLIDLVDHIKTHPNGMSLQNALLYVQAKIQYVPISYQDLRAQLREVTHQLCIDGNMIYAIQNGLQNNVVQQPSNQQPLVEESSMQLWINESKLPGDSISPPTQQTEYPAGEEDFELDYFNDEDEDYFVLPCSKNNIDNCQKYPKTSEMLATNLAQHVQSEQTDMFNYSKNPDNNEIFESLMMNNNYMEMRATEYPQDKSEIVSDRIKARLEKLLQKYPDGIWCAELPDLYLKEYKVHLNYNNLGFTSVREFTSYLPKIFYMTQVNKTDDFKLYSANKRPVVPKAESNEISYDHQYDEHRTVEYNNSDNDPIPSEISSSITKKFAPEGVMNYGDDVDKILVTDLKRTKKFLETYVVEVFHPNFFWIHLRENKKRFNKMMDELQNFYILNKDKYIIAKVALKKDLNCACVFDGNWHRGIIKSVKPDFRVTVFFYDFGTVKAYAPEDIYYLHSKFSGLPAQAIPCGLYNVKPNVGDRWKRSVYEQFYDKVNETLLAATIITIDPPNNSMLIVLTDTSEEEDVCINNWLVKEKLAQFGKTGDAVDMASLMKYVVNNVNQKPSYCFAEESLMPENCYKTTSTEEKYEVPLVSSGLTLPHYDNQYQQQPVRPPPGFQSLDEQHIPSNTSTRSFQNSYSFANASNTKASVFSDAQATTNPFLTDEQFIPNDVVGQLYITMWNENKKLHTGVNEILCDMLKCLSLSLKDQIQLNKILKIVKKILLEQKDDRSTVVKTPTASSLISRTTLNDVDLAQKVSYNLNNETAANQESNVNIFSMSNPFGINVDDRLQNNITFPYGSDSFSFKIGNWNQSDELNSRMQIPPSTANPTPSMFINHILPISTFLPKANQNNENVPLPVSPAAPTNTNFFNNFSEVNNMNTQFPAMFKDTNPFKFSMTDVPGTQVPEIQTERTINNYDTDISYLSTIKNLQSNALKTETANIHAKSNGFTSVSNLGHVNESYTSKIIYESDPVIYNTQKKQTDINVNTNVRQNACSSNFDNVQNAQSLKLEHSNKKLAPQVSQSTKNIASLHTQHTVNNNIINNNVRDNSHSDENYVTRLSMYFMHGSHGSTNGEAIYCHQNSNADNLQTVSQSWNQFEIPNWTNSKFQSSIPLLNHSENTPIILANQDWNNDNDRKSVPRKNEVTNSSNISKVNDDYDKEGSMDIYANSWYNNEKGSVQNRNMAFNSFLFQKIDSVEGITFIFHFEQDGWILTNEFVKVFTNFKLFSHLLTKIEMLNIKVTFKEILRSQYPSQFLQLDRYPLNVPRDSEKHILSIHLISLQTALALLHKLKIVSRDQIDNAFKKNEFLDDSVLRTLWVNISKMNILILTYRDLKQRIEVYSNELNYM</sequence>
<feature type="compositionally biased region" description="Basic and acidic residues" evidence="5">
    <location>
        <begin position="1250"/>
        <end position="1261"/>
    </location>
</feature>
<dbReference type="InterPro" id="IPR002999">
    <property type="entry name" value="Tudor"/>
</dbReference>
<evidence type="ECO:0000256" key="3">
    <source>
        <dbReference type="ARBA" id="ARBA00022737"/>
    </source>
</evidence>
<dbReference type="InterPro" id="IPR050621">
    <property type="entry name" value="Tudor_domain_containing"/>
</dbReference>
<dbReference type="PROSITE" id="PS50304">
    <property type="entry name" value="TUDOR"/>
    <property type="match status" value="1"/>
</dbReference>
<dbReference type="EMBL" id="ADTU01015496">
    <property type="status" value="NOT_ANNOTATED_CDS"/>
    <property type="molecule type" value="Genomic_DNA"/>
</dbReference>
<feature type="domain" description="HTH OST-type" evidence="7">
    <location>
        <begin position="3"/>
        <end position="76"/>
    </location>
</feature>
<evidence type="ECO:0000259" key="7">
    <source>
        <dbReference type="PROSITE" id="PS51644"/>
    </source>
</evidence>
<keyword evidence="9" id="KW-1185">Reference proteome</keyword>
<dbReference type="OrthoDB" id="341421at2759"/>
<dbReference type="Gene3D" id="3.30.420.610">
    <property type="entry name" value="LOTUS domain-like"/>
    <property type="match status" value="2"/>
</dbReference>
<dbReference type="KEGG" id="acep:105619933"/>
<dbReference type="GO" id="GO:0030154">
    <property type="term" value="P:cell differentiation"/>
    <property type="evidence" value="ECO:0007669"/>
    <property type="project" value="UniProtKB-ARBA"/>
</dbReference>
<comment type="subcellular location">
    <subcellularLocation>
        <location evidence="1">Cytoplasm</location>
    </subcellularLocation>
</comment>
<organism evidence="8 9">
    <name type="scientific">Atta cephalotes</name>
    <name type="common">Leafcutter ant</name>
    <dbReference type="NCBI Taxonomy" id="12957"/>
    <lineage>
        <taxon>Eukaryota</taxon>
        <taxon>Metazoa</taxon>
        <taxon>Ecdysozoa</taxon>
        <taxon>Arthropoda</taxon>
        <taxon>Hexapoda</taxon>
        <taxon>Insecta</taxon>
        <taxon>Pterygota</taxon>
        <taxon>Neoptera</taxon>
        <taxon>Endopterygota</taxon>
        <taxon>Hymenoptera</taxon>
        <taxon>Apocrita</taxon>
        <taxon>Aculeata</taxon>
        <taxon>Formicoidea</taxon>
        <taxon>Formicidae</taxon>
        <taxon>Myrmicinae</taxon>
        <taxon>Atta</taxon>
    </lineage>
</organism>
<dbReference type="STRING" id="12957.A0A158NH30"/>
<evidence type="ECO:0000313" key="8">
    <source>
        <dbReference type="EnsemblMetazoa" id="XP_012056838.1"/>
    </source>
</evidence>
<proteinExistence type="predicted"/>
<evidence type="ECO:0000256" key="4">
    <source>
        <dbReference type="ARBA" id="ARBA00022871"/>
    </source>
</evidence>
<dbReference type="PANTHER" id="PTHR22948:SF29">
    <property type="entry name" value="FI02030P-RELATED"/>
    <property type="match status" value="1"/>
</dbReference>
<dbReference type="EnsemblMetazoa" id="XM_012201448.1">
    <property type="protein sequence ID" value="XP_012056838.1"/>
    <property type="gene ID" value="LOC105619933"/>
</dbReference>
<keyword evidence="4" id="KW-0744">Spermatogenesis</keyword>
<evidence type="ECO:0000256" key="5">
    <source>
        <dbReference type="SAM" id="MobiDB-lite"/>
    </source>
</evidence>
<dbReference type="Pfam" id="PF12872">
    <property type="entry name" value="OST-HTH"/>
    <property type="match status" value="2"/>
</dbReference>
<dbReference type="InParanoid" id="A0A158NH30"/>
<dbReference type="GO" id="GO:0007283">
    <property type="term" value="P:spermatogenesis"/>
    <property type="evidence" value="ECO:0007669"/>
    <property type="project" value="UniProtKB-KW"/>
</dbReference>
<accession>A0A158NH30</accession>
<evidence type="ECO:0000256" key="2">
    <source>
        <dbReference type="ARBA" id="ARBA00022490"/>
    </source>
</evidence>
<dbReference type="InterPro" id="IPR025605">
    <property type="entry name" value="OST-HTH/LOTUS_dom"/>
</dbReference>
<feature type="domain" description="HTH OST-type" evidence="7">
    <location>
        <begin position="326"/>
        <end position="400"/>
    </location>
</feature>
<evidence type="ECO:0000259" key="6">
    <source>
        <dbReference type="PROSITE" id="PS50304"/>
    </source>
</evidence>
<dbReference type="CDD" id="cd09972">
    <property type="entry name" value="LOTUS_TDRD_OSKAR"/>
    <property type="match status" value="1"/>
</dbReference>
<reference evidence="8" key="2">
    <citation type="submission" date="2016-04" db="UniProtKB">
        <authorList>
            <consortium name="EnsemblMetazoa"/>
        </authorList>
    </citation>
    <scope>IDENTIFICATION</scope>
</reference>
<dbReference type="PANTHER" id="PTHR22948">
    <property type="entry name" value="TUDOR DOMAIN CONTAINING PROTEIN"/>
    <property type="match status" value="1"/>
</dbReference>
<keyword evidence="3" id="KW-0677">Repeat</keyword>
<dbReference type="GO" id="GO:0005737">
    <property type="term" value="C:cytoplasm"/>
    <property type="evidence" value="ECO:0007669"/>
    <property type="project" value="UniProtKB-SubCell"/>
</dbReference>
<keyword evidence="2" id="KW-0963">Cytoplasm</keyword>